<evidence type="ECO:0000313" key="3">
    <source>
        <dbReference type="EMBL" id="KAK5577151.1"/>
    </source>
</evidence>
<sequence>MSEKRKFYFKKNKEGGGFNTKKKNKTTNVDDLNLEMVPCPLCENNFYDKTDINKEEINEDINTTTTTTITTTTTTTTTNTINNNNNINTTPTNSISSNDENIKDNKKIKIFSKRLNKLYYGCGECGLVYMHPHFHVENSKEKDRYELHKNSPTDEKYKSFLLPCVEKLKDLLEKELKEFDDDNDKKEEKKNQFIGLDYGCGPGPTLSLMFKEITNFNVENYDPYFMKHEMVEKVEKNLKIKEKDEKDEKNKENEENKEKEQIEEIKPFKFITCTEAIEHFKYPIKDLKKIIDGNLISKDGGYLLIMTQLLLNDEMFENWHYPRDFTHICFFRPKTFNWIAEKFNAKLLELDQSKGISILFFDQ</sequence>
<dbReference type="Pfam" id="PF13489">
    <property type="entry name" value="Methyltransf_23"/>
    <property type="match status" value="1"/>
</dbReference>
<reference evidence="3 4" key="1">
    <citation type="submission" date="2023-11" db="EMBL/GenBank/DDBJ databases">
        <title>Dfirmibasis_genome.</title>
        <authorList>
            <person name="Edelbroek B."/>
            <person name="Kjellin J."/>
            <person name="Jerlstrom-Hultqvist J."/>
            <person name="Soderbom F."/>
        </authorList>
    </citation>
    <scope>NUCLEOTIDE SEQUENCE [LARGE SCALE GENOMIC DNA]</scope>
    <source>
        <strain evidence="3 4">TNS-C-14</strain>
    </source>
</reference>
<evidence type="ECO:0000256" key="1">
    <source>
        <dbReference type="SAM" id="Coils"/>
    </source>
</evidence>
<gene>
    <name evidence="3" type="ORF">RB653_002089</name>
</gene>
<organism evidence="3 4">
    <name type="scientific">Dictyostelium firmibasis</name>
    <dbReference type="NCBI Taxonomy" id="79012"/>
    <lineage>
        <taxon>Eukaryota</taxon>
        <taxon>Amoebozoa</taxon>
        <taxon>Evosea</taxon>
        <taxon>Eumycetozoa</taxon>
        <taxon>Dictyostelia</taxon>
        <taxon>Dictyosteliales</taxon>
        <taxon>Dictyosteliaceae</taxon>
        <taxon>Dictyostelium</taxon>
    </lineage>
</organism>
<dbReference type="SUPFAM" id="SSF53335">
    <property type="entry name" value="S-adenosyl-L-methionine-dependent methyltransferases"/>
    <property type="match status" value="1"/>
</dbReference>
<feature type="compositionally biased region" description="Basic and acidic residues" evidence="2">
    <location>
        <begin position="1"/>
        <end position="14"/>
    </location>
</feature>
<proteinExistence type="predicted"/>
<dbReference type="EMBL" id="JAVFKY010000004">
    <property type="protein sequence ID" value="KAK5577151.1"/>
    <property type="molecule type" value="Genomic_DNA"/>
</dbReference>
<accession>A0AAN7TWC8</accession>
<dbReference type="AlphaFoldDB" id="A0AAN7TWC8"/>
<feature type="coiled-coil region" evidence="1">
    <location>
        <begin position="165"/>
        <end position="192"/>
    </location>
</feature>
<dbReference type="Proteomes" id="UP001344447">
    <property type="component" value="Unassembled WGS sequence"/>
</dbReference>
<protein>
    <submittedName>
        <fullName evidence="3">Uncharacterized protein</fullName>
    </submittedName>
</protein>
<feature type="coiled-coil region" evidence="1">
    <location>
        <begin position="231"/>
        <end position="265"/>
    </location>
</feature>
<feature type="region of interest" description="Disordered" evidence="2">
    <location>
        <begin position="1"/>
        <end position="22"/>
    </location>
</feature>
<evidence type="ECO:0000256" key="2">
    <source>
        <dbReference type="SAM" id="MobiDB-lite"/>
    </source>
</evidence>
<dbReference type="InterPro" id="IPR029063">
    <property type="entry name" value="SAM-dependent_MTases_sf"/>
</dbReference>
<name>A0AAN7TWC8_9MYCE</name>
<dbReference type="Gene3D" id="3.40.50.150">
    <property type="entry name" value="Vaccinia Virus protein VP39"/>
    <property type="match status" value="1"/>
</dbReference>
<evidence type="ECO:0000313" key="4">
    <source>
        <dbReference type="Proteomes" id="UP001344447"/>
    </source>
</evidence>
<comment type="caution">
    <text evidence="3">The sequence shown here is derived from an EMBL/GenBank/DDBJ whole genome shotgun (WGS) entry which is preliminary data.</text>
</comment>
<keyword evidence="4" id="KW-1185">Reference proteome</keyword>
<keyword evidence="1" id="KW-0175">Coiled coil</keyword>